<dbReference type="PRINTS" id="PR00344">
    <property type="entry name" value="BCTRLSENSOR"/>
</dbReference>
<dbReference type="RefSeq" id="WP_349140593.1">
    <property type="nucleotide sequence ID" value="NZ_JBBMFT010000005.1"/>
</dbReference>
<dbReference type="PROSITE" id="PS50109">
    <property type="entry name" value="HIS_KIN"/>
    <property type="match status" value="1"/>
</dbReference>
<evidence type="ECO:0000313" key="8">
    <source>
        <dbReference type="Proteomes" id="UP001440599"/>
    </source>
</evidence>
<comment type="catalytic activity">
    <reaction evidence="1">
        <text>ATP + protein L-histidine = ADP + protein N-phospho-L-histidine.</text>
        <dbReference type="EC" id="2.7.13.3"/>
    </reaction>
</comment>
<dbReference type="InterPro" id="IPR036890">
    <property type="entry name" value="HATPase_C_sf"/>
</dbReference>
<dbReference type="SUPFAM" id="SSF55874">
    <property type="entry name" value="ATPase domain of HSP90 chaperone/DNA topoisomerase II/histidine kinase"/>
    <property type="match status" value="1"/>
</dbReference>
<gene>
    <name evidence="7" type="ORF">WMO45_10000</name>
</gene>
<evidence type="ECO:0000256" key="4">
    <source>
        <dbReference type="ARBA" id="ARBA00022777"/>
    </source>
</evidence>
<keyword evidence="3" id="KW-0597">Phosphoprotein</keyword>
<dbReference type="Gene3D" id="3.30.565.10">
    <property type="entry name" value="Histidine kinase-like ATPase, C-terminal domain"/>
    <property type="match status" value="1"/>
</dbReference>
<proteinExistence type="predicted"/>
<dbReference type="CDD" id="cd00075">
    <property type="entry name" value="HATPase"/>
    <property type="match status" value="1"/>
</dbReference>
<keyword evidence="5" id="KW-0902">Two-component regulatory system</keyword>
<evidence type="ECO:0000256" key="2">
    <source>
        <dbReference type="ARBA" id="ARBA00012438"/>
    </source>
</evidence>
<evidence type="ECO:0000256" key="3">
    <source>
        <dbReference type="ARBA" id="ARBA00022553"/>
    </source>
</evidence>
<dbReference type="InterPro" id="IPR003594">
    <property type="entry name" value="HATPase_dom"/>
</dbReference>
<dbReference type="GO" id="GO:0016301">
    <property type="term" value="F:kinase activity"/>
    <property type="evidence" value="ECO:0007669"/>
    <property type="project" value="UniProtKB-KW"/>
</dbReference>
<evidence type="ECO:0000313" key="7">
    <source>
        <dbReference type="EMBL" id="MEQ2456856.1"/>
    </source>
</evidence>
<dbReference type="PANTHER" id="PTHR43547">
    <property type="entry name" value="TWO-COMPONENT HISTIDINE KINASE"/>
    <property type="match status" value="1"/>
</dbReference>
<evidence type="ECO:0000259" key="6">
    <source>
        <dbReference type="PROSITE" id="PS50109"/>
    </source>
</evidence>
<protein>
    <recommendedName>
        <fullName evidence="2">histidine kinase</fullName>
        <ecNumber evidence="2">2.7.13.3</ecNumber>
    </recommendedName>
</protein>
<dbReference type="Pfam" id="PF02518">
    <property type="entry name" value="HATPase_c"/>
    <property type="match status" value="1"/>
</dbReference>
<name>A0ABV1EQI7_9FIRM</name>
<dbReference type="InterPro" id="IPR004358">
    <property type="entry name" value="Sig_transdc_His_kin-like_C"/>
</dbReference>
<dbReference type="EC" id="2.7.13.3" evidence="2"/>
<comment type="caution">
    <text evidence="7">The sequence shown here is derived from an EMBL/GenBank/DDBJ whole genome shotgun (WGS) entry which is preliminary data.</text>
</comment>
<feature type="domain" description="Histidine kinase" evidence="6">
    <location>
        <begin position="11"/>
        <end position="220"/>
    </location>
</feature>
<keyword evidence="4 7" id="KW-0418">Kinase</keyword>
<keyword evidence="8" id="KW-1185">Reference proteome</keyword>
<evidence type="ECO:0000256" key="5">
    <source>
        <dbReference type="ARBA" id="ARBA00023012"/>
    </source>
</evidence>
<accession>A0ABV1EQI7</accession>
<dbReference type="PANTHER" id="PTHR43547:SF2">
    <property type="entry name" value="HYBRID SIGNAL TRANSDUCTION HISTIDINE KINASE C"/>
    <property type="match status" value="1"/>
</dbReference>
<dbReference type="InterPro" id="IPR005467">
    <property type="entry name" value="His_kinase_dom"/>
</dbReference>
<dbReference type="Proteomes" id="UP001440599">
    <property type="component" value="Unassembled WGS sequence"/>
</dbReference>
<dbReference type="EMBL" id="JBBMFT010000005">
    <property type="protein sequence ID" value="MEQ2456856.1"/>
    <property type="molecule type" value="Genomic_DNA"/>
</dbReference>
<reference evidence="7 8" key="1">
    <citation type="submission" date="2024-03" db="EMBL/GenBank/DDBJ databases">
        <title>Human intestinal bacterial collection.</title>
        <authorList>
            <person name="Pauvert C."/>
            <person name="Hitch T.C.A."/>
            <person name="Clavel T."/>
        </authorList>
    </citation>
    <scope>NUCLEOTIDE SEQUENCE [LARGE SCALE GENOMIC DNA]</scope>
    <source>
        <strain evidence="7 8">CLA-AP-H34</strain>
    </source>
</reference>
<keyword evidence="4 7" id="KW-0808">Transferase</keyword>
<sequence length="262" mass="28420">MEPLPKDLGLLLAEQFREQMNHLSAAVQLLTPVVQEKGGAQYDPYLAILHQSLYRMMRMIGNLEYLELPEEQAAPRVRTLDLAGLCREMARQVEPLAQQAGLRFSYEEETGSLITQGDADQLRRALLELISNAIRAAGKGGQTGLRLAVRGDRATLTVWDNGPGMSPAQPEAADPLHRTGGVGLGLPLARRVAEGHGGALVFEQREGRGSRAILSLPVRPPEESGMLRSPQMHTAANGGFSDVLTVLSDVLPYQAFLPGDLE</sequence>
<evidence type="ECO:0000256" key="1">
    <source>
        <dbReference type="ARBA" id="ARBA00000085"/>
    </source>
</evidence>
<dbReference type="SMART" id="SM00387">
    <property type="entry name" value="HATPase_c"/>
    <property type="match status" value="1"/>
</dbReference>
<organism evidence="7 8">
    <name type="scientific">Flavonifractor hominis</name>
    <dbReference type="NCBI Taxonomy" id="3133178"/>
    <lineage>
        <taxon>Bacteria</taxon>
        <taxon>Bacillati</taxon>
        <taxon>Bacillota</taxon>
        <taxon>Clostridia</taxon>
        <taxon>Eubacteriales</taxon>
        <taxon>Oscillospiraceae</taxon>
        <taxon>Flavonifractor</taxon>
    </lineage>
</organism>